<comment type="similarity">
    <text evidence="1">Belongs to the LamB/PxpA family.</text>
</comment>
<evidence type="ECO:0000313" key="2">
    <source>
        <dbReference type="EMBL" id="MBA2882008.1"/>
    </source>
</evidence>
<dbReference type="EC" id="3.5.2.9" evidence="1"/>
<proteinExistence type="inferred from homology"/>
<dbReference type="CDD" id="cd10787">
    <property type="entry name" value="LamB_YcsF_like"/>
    <property type="match status" value="1"/>
</dbReference>
<comment type="function">
    <text evidence="1">Catalyzes the cleavage of 5-oxoproline to form L-glutamate coupled to the hydrolysis of ATP to ADP and inorganic phosphate.</text>
</comment>
<dbReference type="GO" id="GO:0017168">
    <property type="term" value="F:5-oxoprolinase (ATP-hydrolyzing) activity"/>
    <property type="evidence" value="ECO:0007669"/>
    <property type="project" value="UniProtKB-UniRule"/>
</dbReference>
<keyword evidence="1" id="KW-0067">ATP-binding</keyword>
<dbReference type="Pfam" id="PF03746">
    <property type="entry name" value="LamB_YcsF"/>
    <property type="match status" value="1"/>
</dbReference>
<dbReference type="Proteomes" id="UP000525298">
    <property type="component" value="Unassembled WGS sequence"/>
</dbReference>
<dbReference type="InterPro" id="IPR005501">
    <property type="entry name" value="LamB/YcsF/PxpA-like"/>
</dbReference>
<dbReference type="InterPro" id="IPR011330">
    <property type="entry name" value="Glyco_hydro/deAcase_b/a-brl"/>
</dbReference>
<accession>A0A7W0CA90</accession>
<comment type="caution">
    <text evidence="2">The sequence shown here is derived from an EMBL/GenBank/DDBJ whole genome shotgun (WGS) entry which is preliminary data.</text>
</comment>
<keyword evidence="3" id="KW-1185">Reference proteome</keyword>
<name>A0A7W0CA90_9BACT</name>
<dbReference type="PANTHER" id="PTHR30292:SF0">
    <property type="entry name" value="5-OXOPROLINASE SUBUNIT A"/>
    <property type="match status" value="1"/>
</dbReference>
<comment type="catalytic activity">
    <reaction evidence="1">
        <text>5-oxo-L-proline + ATP + 2 H2O = L-glutamate + ADP + phosphate + H(+)</text>
        <dbReference type="Rhea" id="RHEA:10348"/>
        <dbReference type="ChEBI" id="CHEBI:15377"/>
        <dbReference type="ChEBI" id="CHEBI:15378"/>
        <dbReference type="ChEBI" id="CHEBI:29985"/>
        <dbReference type="ChEBI" id="CHEBI:30616"/>
        <dbReference type="ChEBI" id="CHEBI:43474"/>
        <dbReference type="ChEBI" id="CHEBI:58402"/>
        <dbReference type="ChEBI" id="CHEBI:456216"/>
        <dbReference type="EC" id="3.5.2.9"/>
    </reaction>
</comment>
<keyword evidence="1" id="KW-0378">Hydrolase</keyword>
<evidence type="ECO:0000256" key="1">
    <source>
        <dbReference type="HAMAP-Rule" id="MF_00691"/>
    </source>
</evidence>
<dbReference type="HAMAP" id="MF_00691">
    <property type="entry name" value="PxpA"/>
    <property type="match status" value="1"/>
</dbReference>
<dbReference type="EMBL" id="JACDUS010000006">
    <property type="protein sequence ID" value="MBA2882008.1"/>
    <property type="molecule type" value="Genomic_DNA"/>
</dbReference>
<protein>
    <recommendedName>
        <fullName evidence="1">5-oxoprolinase subunit A</fullName>
        <shortName evidence="1">5-OPase subunit A</shortName>
        <ecNumber evidence="1">3.5.2.9</ecNumber>
    </recommendedName>
    <alternativeName>
        <fullName evidence="1">5-oxoprolinase (ATP-hydrolyzing) subunit A</fullName>
    </alternativeName>
</protein>
<reference evidence="2 3" key="1">
    <citation type="submission" date="2020-07" db="EMBL/GenBank/DDBJ databases">
        <title>Genomic Encyclopedia of Type Strains, Phase IV (KMG-IV): sequencing the most valuable type-strain genomes for metagenomic binning, comparative biology and taxonomic classification.</title>
        <authorList>
            <person name="Goeker M."/>
        </authorList>
    </citation>
    <scope>NUCLEOTIDE SEQUENCE [LARGE SCALE GENOMIC DNA]</scope>
    <source>
        <strain evidence="2 3">DSM 17721</strain>
    </source>
</reference>
<comment type="subunit">
    <text evidence="1">Forms a complex composed of PxpA, PxpB and PxpC.</text>
</comment>
<gene>
    <name evidence="1" type="primary">pxpA</name>
    <name evidence="2" type="ORF">HNR65_002342</name>
</gene>
<organism evidence="2 3">
    <name type="scientific">Desulfosalsimonas propionicica</name>
    <dbReference type="NCBI Taxonomy" id="332175"/>
    <lineage>
        <taxon>Bacteria</taxon>
        <taxon>Pseudomonadati</taxon>
        <taxon>Thermodesulfobacteriota</taxon>
        <taxon>Desulfobacteria</taxon>
        <taxon>Desulfobacterales</taxon>
        <taxon>Desulfosalsimonadaceae</taxon>
        <taxon>Desulfosalsimonas</taxon>
    </lineage>
</organism>
<keyword evidence="1" id="KW-0547">Nucleotide-binding</keyword>
<dbReference type="Gene3D" id="3.20.20.370">
    <property type="entry name" value="Glycoside hydrolase/deacetylase"/>
    <property type="match status" value="1"/>
</dbReference>
<dbReference type="RefSeq" id="WP_181551659.1">
    <property type="nucleotide sequence ID" value="NZ_JACDUS010000006.1"/>
</dbReference>
<sequence length="258" mass="27836">MQIDLNCDLGEGFGIYTAGFDGEVMPHITSANVACGWHAGDPVVMQATVEMALNFNIMVGAHPGYPDLMGFGRREMNCSPKELESYILYQVGALQAFCRSRNLKMQHVKPHGALYHAVLADPELGGALARAVQKADPELILLTLSGPKGNVMAEICGDLGLRVAREAFPDRAYNPDGTLVSRNLPGAVLEDPQEVAVRALSMARDKIALTPEGESVRIEAHTLCVHGDSPAAVASARAIRRILEENNIRLVSLQQLLN</sequence>
<dbReference type="GO" id="GO:0005524">
    <property type="term" value="F:ATP binding"/>
    <property type="evidence" value="ECO:0007669"/>
    <property type="project" value="UniProtKB-UniRule"/>
</dbReference>
<dbReference type="NCBIfam" id="NF003816">
    <property type="entry name" value="PRK05406.1-5"/>
    <property type="match status" value="1"/>
</dbReference>
<dbReference type="AlphaFoldDB" id="A0A7W0CA90"/>
<dbReference type="PANTHER" id="PTHR30292">
    <property type="entry name" value="UNCHARACTERIZED PROTEIN YBGL-RELATED"/>
    <property type="match status" value="1"/>
</dbReference>
<dbReference type="GO" id="GO:0005975">
    <property type="term" value="P:carbohydrate metabolic process"/>
    <property type="evidence" value="ECO:0007669"/>
    <property type="project" value="InterPro"/>
</dbReference>
<evidence type="ECO:0000313" key="3">
    <source>
        <dbReference type="Proteomes" id="UP000525298"/>
    </source>
</evidence>
<dbReference type="SUPFAM" id="SSF88713">
    <property type="entry name" value="Glycoside hydrolase/deacetylase"/>
    <property type="match status" value="1"/>
</dbReference>
<dbReference type="NCBIfam" id="NF003814">
    <property type="entry name" value="PRK05406.1-3"/>
    <property type="match status" value="1"/>
</dbReference>